<dbReference type="EMBL" id="QCYY01000591">
    <property type="protein sequence ID" value="ROT84112.1"/>
    <property type="molecule type" value="Genomic_DNA"/>
</dbReference>
<feature type="transmembrane region" description="Helical" evidence="5">
    <location>
        <begin position="114"/>
        <end position="133"/>
    </location>
</feature>
<accession>A0A423U601</accession>
<dbReference type="InterPro" id="IPR050598">
    <property type="entry name" value="AminoAcid_Transporter"/>
</dbReference>
<comment type="subcellular location">
    <subcellularLocation>
        <location evidence="1">Membrane</location>
        <topology evidence="1">Multi-pass membrane protein</topology>
    </subcellularLocation>
</comment>
<evidence type="ECO:0000256" key="4">
    <source>
        <dbReference type="ARBA" id="ARBA00023136"/>
    </source>
</evidence>
<keyword evidence="2 5" id="KW-0812">Transmembrane</keyword>
<proteinExistence type="predicted"/>
<sequence length="271" mass="29329">MYCYLHEAFGAVPAFLYMWVTTVIRNSAGAAIVALTFANYLLQPLFPDCEAVSDAATRLIAASSSVSLSAPPCCLLPSFLPVPVEKNSCFLSWINCVNVRWVAKVQNVFMVTKLLALVMIIVAGLYHLASGHVENFRAPMEGTKWQAAAIATAFYQSLFSYSGWNLPLAIIISTGLVTAVYTLTNVAYLAVLTPSEMLAADAVAMSFASRALSTLAWTMPLFVMCSTFGSMNGVVFTQSRLIFVGARRALPEAFLARARTTQQCTARESSS</sequence>
<keyword evidence="7" id="KW-1185">Reference proteome</keyword>
<keyword evidence="3 5" id="KW-1133">Transmembrane helix</keyword>
<protein>
    <submittedName>
        <fullName evidence="6">Amino acids transporter</fullName>
    </submittedName>
</protein>
<evidence type="ECO:0000256" key="1">
    <source>
        <dbReference type="ARBA" id="ARBA00004141"/>
    </source>
</evidence>
<dbReference type="STRING" id="6689.A0A423U601"/>
<feature type="transmembrane region" description="Helical" evidence="5">
    <location>
        <begin position="211"/>
        <end position="231"/>
    </location>
</feature>
<organism evidence="6 7">
    <name type="scientific">Penaeus vannamei</name>
    <name type="common">Whiteleg shrimp</name>
    <name type="synonym">Litopenaeus vannamei</name>
    <dbReference type="NCBI Taxonomy" id="6689"/>
    <lineage>
        <taxon>Eukaryota</taxon>
        <taxon>Metazoa</taxon>
        <taxon>Ecdysozoa</taxon>
        <taxon>Arthropoda</taxon>
        <taxon>Crustacea</taxon>
        <taxon>Multicrustacea</taxon>
        <taxon>Malacostraca</taxon>
        <taxon>Eumalacostraca</taxon>
        <taxon>Eucarida</taxon>
        <taxon>Decapoda</taxon>
        <taxon>Dendrobranchiata</taxon>
        <taxon>Penaeoidea</taxon>
        <taxon>Penaeidae</taxon>
        <taxon>Penaeus</taxon>
    </lineage>
</organism>
<dbReference type="InterPro" id="IPR002293">
    <property type="entry name" value="AA/rel_permease1"/>
</dbReference>
<reference evidence="6 7" key="1">
    <citation type="submission" date="2018-04" db="EMBL/GenBank/DDBJ databases">
        <authorList>
            <person name="Zhang X."/>
            <person name="Yuan J."/>
            <person name="Li F."/>
            <person name="Xiang J."/>
        </authorList>
    </citation>
    <scope>NUCLEOTIDE SEQUENCE [LARGE SCALE GENOMIC DNA]</scope>
    <source>
        <tissue evidence="6">Muscle</tissue>
    </source>
</reference>
<dbReference type="GO" id="GO:0015179">
    <property type="term" value="F:L-amino acid transmembrane transporter activity"/>
    <property type="evidence" value="ECO:0007669"/>
    <property type="project" value="TreeGrafter"/>
</dbReference>
<evidence type="ECO:0000313" key="7">
    <source>
        <dbReference type="Proteomes" id="UP000283509"/>
    </source>
</evidence>
<dbReference type="PANTHER" id="PTHR11785:SF240">
    <property type="entry name" value="LD25378P"/>
    <property type="match status" value="1"/>
</dbReference>
<dbReference type="AlphaFoldDB" id="A0A423U601"/>
<comment type="caution">
    <text evidence="6">The sequence shown here is derived from an EMBL/GenBank/DDBJ whole genome shotgun (WGS) entry which is preliminary data.</text>
</comment>
<feature type="transmembrane region" description="Helical" evidence="5">
    <location>
        <begin position="168"/>
        <end position="191"/>
    </location>
</feature>
<evidence type="ECO:0000256" key="2">
    <source>
        <dbReference type="ARBA" id="ARBA00022692"/>
    </source>
</evidence>
<name>A0A423U601_PENVA</name>
<dbReference type="OrthoDB" id="5982228at2759"/>
<dbReference type="Gene3D" id="1.20.1740.10">
    <property type="entry name" value="Amino acid/polyamine transporter I"/>
    <property type="match status" value="1"/>
</dbReference>
<feature type="transmembrane region" description="Helical" evidence="5">
    <location>
        <begin position="145"/>
        <end position="161"/>
    </location>
</feature>
<evidence type="ECO:0000256" key="3">
    <source>
        <dbReference type="ARBA" id="ARBA00022989"/>
    </source>
</evidence>
<keyword evidence="4 5" id="KW-0472">Membrane</keyword>
<dbReference type="GO" id="GO:0016020">
    <property type="term" value="C:membrane"/>
    <property type="evidence" value="ECO:0007669"/>
    <property type="project" value="UniProtKB-SubCell"/>
</dbReference>
<reference evidence="6 7" key="2">
    <citation type="submission" date="2019-01" db="EMBL/GenBank/DDBJ databases">
        <title>The decoding of complex shrimp genome reveals the adaptation for benthos swimmer, frequently molting mechanism and breeding impact on genome.</title>
        <authorList>
            <person name="Sun Y."/>
            <person name="Gao Y."/>
            <person name="Yu Y."/>
        </authorList>
    </citation>
    <scope>NUCLEOTIDE SEQUENCE [LARGE SCALE GENOMIC DNA]</scope>
    <source>
        <tissue evidence="6">Muscle</tissue>
    </source>
</reference>
<evidence type="ECO:0000256" key="5">
    <source>
        <dbReference type="SAM" id="Phobius"/>
    </source>
</evidence>
<dbReference type="Pfam" id="PF13520">
    <property type="entry name" value="AA_permease_2"/>
    <property type="match status" value="1"/>
</dbReference>
<dbReference type="Proteomes" id="UP000283509">
    <property type="component" value="Unassembled WGS sequence"/>
</dbReference>
<gene>
    <name evidence="6" type="ORF">C7M84_022688</name>
</gene>
<evidence type="ECO:0000313" key="6">
    <source>
        <dbReference type="EMBL" id="ROT84112.1"/>
    </source>
</evidence>
<dbReference type="PANTHER" id="PTHR11785">
    <property type="entry name" value="AMINO ACID TRANSPORTER"/>
    <property type="match status" value="1"/>
</dbReference>